<dbReference type="PANTHER" id="PTHR42894:SF1">
    <property type="entry name" value="N-(5'-PHOSPHORIBOSYL)ANTHRANILATE ISOMERASE"/>
    <property type="match status" value="1"/>
</dbReference>
<comment type="similarity">
    <text evidence="3 10">Belongs to the TrpF family.</text>
</comment>
<dbReference type="CDD" id="cd00405">
    <property type="entry name" value="PRAI"/>
    <property type="match status" value="1"/>
</dbReference>
<dbReference type="NCBIfam" id="NF002299">
    <property type="entry name" value="PRK01222.1-6"/>
    <property type="match status" value="1"/>
</dbReference>
<dbReference type="InterPro" id="IPR013785">
    <property type="entry name" value="Aldolase_TIM"/>
</dbReference>
<dbReference type="UniPathway" id="UPA00035">
    <property type="reaction ID" value="UER00042"/>
</dbReference>
<comment type="caution">
    <text evidence="12">The sequence shown here is derived from an EMBL/GenBank/DDBJ whole genome shotgun (WGS) entry which is preliminary data.</text>
</comment>
<gene>
    <name evidence="10" type="primary">trpF</name>
    <name evidence="12" type="ORF">DFR44_10786</name>
</gene>
<evidence type="ECO:0000256" key="4">
    <source>
        <dbReference type="ARBA" id="ARBA00012572"/>
    </source>
</evidence>
<evidence type="ECO:0000256" key="3">
    <source>
        <dbReference type="ARBA" id="ARBA00007571"/>
    </source>
</evidence>
<dbReference type="InterPro" id="IPR044643">
    <property type="entry name" value="TrpF_fam"/>
</dbReference>
<keyword evidence="9 10" id="KW-0413">Isomerase</keyword>
<reference evidence="12 13" key="1">
    <citation type="submission" date="2019-03" db="EMBL/GenBank/DDBJ databases">
        <title>Genomic Encyclopedia of Type Strains, Phase IV (KMG-IV): sequencing the most valuable type-strain genomes for metagenomic binning, comparative biology and taxonomic classification.</title>
        <authorList>
            <person name="Goeker M."/>
        </authorList>
    </citation>
    <scope>NUCLEOTIDE SEQUENCE [LARGE SCALE GENOMIC DNA]</scope>
    <source>
        <strain evidence="12 13">DSM 102852</strain>
    </source>
</reference>
<dbReference type="RefSeq" id="WP_133619575.1">
    <property type="nucleotide sequence ID" value="NZ_SNZE01000007.1"/>
</dbReference>
<dbReference type="InterPro" id="IPR001240">
    <property type="entry name" value="PRAI_dom"/>
</dbReference>
<evidence type="ECO:0000256" key="8">
    <source>
        <dbReference type="ARBA" id="ARBA00023141"/>
    </source>
</evidence>
<evidence type="ECO:0000256" key="6">
    <source>
        <dbReference type="ARBA" id="ARBA00022605"/>
    </source>
</evidence>
<comment type="catalytic activity">
    <reaction evidence="1 10">
        <text>N-(5-phospho-beta-D-ribosyl)anthranilate = 1-(2-carboxyphenylamino)-1-deoxy-D-ribulose 5-phosphate</text>
        <dbReference type="Rhea" id="RHEA:21540"/>
        <dbReference type="ChEBI" id="CHEBI:18277"/>
        <dbReference type="ChEBI" id="CHEBI:58613"/>
        <dbReference type="EC" id="5.3.1.24"/>
    </reaction>
</comment>
<evidence type="ECO:0000256" key="1">
    <source>
        <dbReference type="ARBA" id="ARBA00001164"/>
    </source>
</evidence>
<dbReference type="Gene3D" id="3.20.20.70">
    <property type="entry name" value="Aldolase class I"/>
    <property type="match status" value="1"/>
</dbReference>
<name>A0A4R6Y8V4_9BURK</name>
<dbReference type="Proteomes" id="UP000294480">
    <property type="component" value="Unassembled WGS sequence"/>
</dbReference>
<evidence type="ECO:0000259" key="11">
    <source>
        <dbReference type="Pfam" id="PF00697"/>
    </source>
</evidence>
<dbReference type="Pfam" id="PF00697">
    <property type="entry name" value="PRAI"/>
    <property type="match status" value="1"/>
</dbReference>
<dbReference type="EC" id="5.3.1.24" evidence="4 10"/>
<keyword evidence="13" id="KW-1185">Reference proteome</keyword>
<keyword evidence="6 10" id="KW-0028">Amino-acid biosynthesis</keyword>
<dbReference type="AlphaFoldDB" id="A0A4R6Y8V4"/>
<evidence type="ECO:0000256" key="9">
    <source>
        <dbReference type="ARBA" id="ARBA00023235"/>
    </source>
</evidence>
<dbReference type="EMBL" id="SNZE01000007">
    <property type="protein sequence ID" value="TDR31869.1"/>
    <property type="molecule type" value="Genomic_DNA"/>
</dbReference>
<feature type="domain" description="N-(5'phosphoribosyl) anthranilate isomerase (PRAI)" evidence="11">
    <location>
        <begin position="6"/>
        <end position="204"/>
    </location>
</feature>
<dbReference type="SUPFAM" id="SSF51366">
    <property type="entry name" value="Ribulose-phoshate binding barrel"/>
    <property type="match status" value="1"/>
</dbReference>
<accession>A0A4R6Y8V4</accession>
<dbReference type="InterPro" id="IPR011060">
    <property type="entry name" value="RibuloseP-bd_barrel"/>
</dbReference>
<dbReference type="FunFam" id="3.20.20.70:FF:000075">
    <property type="entry name" value="Tryptophan biosynthesis protein TRP1"/>
    <property type="match status" value="1"/>
</dbReference>
<evidence type="ECO:0000256" key="2">
    <source>
        <dbReference type="ARBA" id="ARBA00004664"/>
    </source>
</evidence>
<proteinExistence type="inferred from homology"/>
<protein>
    <recommendedName>
        <fullName evidence="5 10">N-(5'-phosphoribosyl)anthranilate isomerase</fullName>
        <shortName evidence="10">PRAI</shortName>
        <ecNumber evidence="4 10">5.3.1.24</ecNumber>
    </recommendedName>
</protein>
<dbReference type="GO" id="GO:0000162">
    <property type="term" value="P:L-tryptophan biosynthetic process"/>
    <property type="evidence" value="ECO:0007669"/>
    <property type="project" value="UniProtKB-UniRule"/>
</dbReference>
<comment type="pathway">
    <text evidence="2 10">Amino-acid biosynthesis; L-tryptophan biosynthesis; L-tryptophan from chorismate: step 3/5.</text>
</comment>
<evidence type="ECO:0000256" key="10">
    <source>
        <dbReference type="HAMAP-Rule" id="MF_00135"/>
    </source>
</evidence>
<organism evidence="12 13">
    <name type="scientific">Hydromonas duriensis</name>
    <dbReference type="NCBI Taxonomy" id="1527608"/>
    <lineage>
        <taxon>Bacteria</taxon>
        <taxon>Pseudomonadati</taxon>
        <taxon>Pseudomonadota</taxon>
        <taxon>Betaproteobacteria</taxon>
        <taxon>Burkholderiales</taxon>
        <taxon>Burkholderiaceae</taxon>
        <taxon>Hydromonas</taxon>
    </lineage>
</organism>
<dbReference type="NCBIfam" id="NF002298">
    <property type="entry name" value="PRK01222.1-4"/>
    <property type="match status" value="1"/>
</dbReference>
<dbReference type="OrthoDB" id="9796196at2"/>
<keyword evidence="8 10" id="KW-0057">Aromatic amino acid biosynthesis</keyword>
<keyword evidence="7 10" id="KW-0822">Tryptophan biosynthesis</keyword>
<dbReference type="GO" id="GO:0004640">
    <property type="term" value="F:phosphoribosylanthranilate isomerase activity"/>
    <property type="evidence" value="ECO:0007669"/>
    <property type="project" value="UniProtKB-UniRule"/>
</dbReference>
<dbReference type="PANTHER" id="PTHR42894">
    <property type="entry name" value="N-(5'-PHOSPHORIBOSYL)ANTHRANILATE ISOMERASE"/>
    <property type="match status" value="1"/>
</dbReference>
<evidence type="ECO:0000256" key="5">
    <source>
        <dbReference type="ARBA" id="ARBA00022272"/>
    </source>
</evidence>
<evidence type="ECO:0000313" key="13">
    <source>
        <dbReference type="Proteomes" id="UP000294480"/>
    </source>
</evidence>
<evidence type="ECO:0000313" key="12">
    <source>
        <dbReference type="EMBL" id="TDR31869.1"/>
    </source>
</evidence>
<evidence type="ECO:0000256" key="7">
    <source>
        <dbReference type="ARBA" id="ARBA00022822"/>
    </source>
</evidence>
<dbReference type="HAMAP" id="MF_00135">
    <property type="entry name" value="PRAI"/>
    <property type="match status" value="1"/>
</dbReference>
<sequence>MRTRVKFCGFTRAQDVHAAIEAGADALGFVLYDQSPRYIEPERVAELVKHIPAFINTVGLFVNAAADGIVSIMNQVPLHTVQLHGDETWSFATRLERILQRPVIKAVRVNAQTDWAEVAAHIHQVSGVLLDADSVGYGGSGHQFDWQVIPDNVREKIILSGGLGLDTISRAIQTVRPYALDVSSGIESGVKGVKDKDKMHAFIQRVQAADARQ</sequence>